<dbReference type="Gene3D" id="1.25.40.20">
    <property type="entry name" value="Ankyrin repeat-containing domain"/>
    <property type="match status" value="1"/>
</dbReference>
<gene>
    <name evidence="5" type="ORF">C8A03DRAFT_19091</name>
</gene>
<keyword evidence="1" id="KW-0677">Repeat</keyword>
<dbReference type="GO" id="GO:0010468">
    <property type="term" value="P:regulation of gene expression"/>
    <property type="evidence" value="ECO:0007669"/>
    <property type="project" value="TreeGrafter"/>
</dbReference>
<dbReference type="PANTHER" id="PTHR24124:SF14">
    <property type="entry name" value="CHROMOSOME UNDETERMINED SCAFFOLD_25, WHOLE GENOME SHOTGUN SEQUENCE"/>
    <property type="match status" value="1"/>
</dbReference>
<sequence length="97" mass="9935">MASCADPKSQYLPGKTKNGGGTLPDVAAEPGLQRMLAKLIARGANVDALDNNGMTPLHYAALAKDLRTLQDLIALGADVSAADNAGKTVLHHLADSG</sequence>
<dbReference type="Pfam" id="PF13637">
    <property type="entry name" value="Ank_4"/>
    <property type="match status" value="1"/>
</dbReference>
<reference evidence="5" key="1">
    <citation type="journal article" date="2023" name="Mol. Phylogenet. Evol.">
        <title>Genome-scale phylogeny and comparative genomics of the fungal order Sordariales.</title>
        <authorList>
            <person name="Hensen N."/>
            <person name="Bonometti L."/>
            <person name="Westerberg I."/>
            <person name="Brannstrom I.O."/>
            <person name="Guillou S."/>
            <person name="Cros-Aarteil S."/>
            <person name="Calhoun S."/>
            <person name="Haridas S."/>
            <person name="Kuo A."/>
            <person name="Mondo S."/>
            <person name="Pangilinan J."/>
            <person name="Riley R."/>
            <person name="LaButti K."/>
            <person name="Andreopoulos B."/>
            <person name="Lipzen A."/>
            <person name="Chen C."/>
            <person name="Yan M."/>
            <person name="Daum C."/>
            <person name="Ng V."/>
            <person name="Clum A."/>
            <person name="Steindorff A."/>
            <person name="Ohm R.A."/>
            <person name="Martin F."/>
            <person name="Silar P."/>
            <person name="Natvig D.O."/>
            <person name="Lalanne C."/>
            <person name="Gautier V."/>
            <person name="Ament-Velasquez S.L."/>
            <person name="Kruys A."/>
            <person name="Hutchinson M.I."/>
            <person name="Powell A.J."/>
            <person name="Barry K."/>
            <person name="Miller A.N."/>
            <person name="Grigoriev I.V."/>
            <person name="Debuchy R."/>
            <person name="Gladieux P."/>
            <person name="Hiltunen Thoren M."/>
            <person name="Johannesson H."/>
        </authorList>
    </citation>
    <scope>NUCLEOTIDE SEQUENCE</scope>
    <source>
        <strain evidence="5">CBS 532.94</strain>
    </source>
</reference>
<dbReference type="AlphaFoldDB" id="A0AAN7C2A7"/>
<protein>
    <submittedName>
        <fullName evidence="5">Ankyrin repeat-containing domain protein</fullName>
    </submittedName>
</protein>
<dbReference type="InterPro" id="IPR002110">
    <property type="entry name" value="Ankyrin_rpt"/>
</dbReference>
<keyword evidence="6" id="KW-1185">Reference proteome</keyword>
<evidence type="ECO:0000256" key="4">
    <source>
        <dbReference type="SAM" id="MobiDB-lite"/>
    </source>
</evidence>
<keyword evidence="2 3" id="KW-0040">ANK repeat</keyword>
<evidence type="ECO:0000256" key="1">
    <source>
        <dbReference type="ARBA" id="ARBA00022737"/>
    </source>
</evidence>
<feature type="region of interest" description="Disordered" evidence="4">
    <location>
        <begin position="1"/>
        <end position="26"/>
    </location>
</feature>
<name>A0AAN7C2A7_9PEZI</name>
<dbReference type="PROSITE" id="PS50088">
    <property type="entry name" value="ANK_REPEAT"/>
    <property type="match status" value="1"/>
</dbReference>
<proteinExistence type="predicted"/>
<evidence type="ECO:0000256" key="2">
    <source>
        <dbReference type="ARBA" id="ARBA00023043"/>
    </source>
</evidence>
<feature type="non-terminal residue" evidence="5">
    <location>
        <position position="97"/>
    </location>
</feature>
<feature type="repeat" description="ANK" evidence="3">
    <location>
        <begin position="52"/>
        <end position="84"/>
    </location>
</feature>
<evidence type="ECO:0000313" key="5">
    <source>
        <dbReference type="EMBL" id="KAK4233920.1"/>
    </source>
</evidence>
<dbReference type="SMART" id="SM00248">
    <property type="entry name" value="ANK"/>
    <property type="match status" value="1"/>
</dbReference>
<reference evidence="5" key="2">
    <citation type="submission" date="2023-05" db="EMBL/GenBank/DDBJ databases">
        <authorList>
            <consortium name="Lawrence Berkeley National Laboratory"/>
            <person name="Steindorff A."/>
            <person name="Hensen N."/>
            <person name="Bonometti L."/>
            <person name="Westerberg I."/>
            <person name="Brannstrom I.O."/>
            <person name="Guillou S."/>
            <person name="Cros-Aarteil S."/>
            <person name="Calhoun S."/>
            <person name="Haridas S."/>
            <person name="Kuo A."/>
            <person name="Mondo S."/>
            <person name="Pangilinan J."/>
            <person name="Riley R."/>
            <person name="Labutti K."/>
            <person name="Andreopoulos B."/>
            <person name="Lipzen A."/>
            <person name="Chen C."/>
            <person name="Yanf M."/>
            <person name="Daum C."/>
            <person name="Ng V."/>
            <person name="Clum A."/>
            <person name="Ohm R."/>
            <person name="Martin F."/>
            <person name="Silar P."/>
            <person name="Natvig D."/>
            <person name="Lalanne C."/>
            <person name="Gautier V."/>
            <person name="Ament-Velasquez S.L."/>
            <person name="Kruys A."/>
            <person name="Hutchinson M.I."/>
            <person name="Powell A.J."/>
            <person name="Barry K."/>
            <person name="Miller A.N."/>
            <person name="Grigoriev I.V."/>
            <person name="Debuchy R."/>
            <person name="Gladieux P."/>
            <person name="Thoren M.H."/>
            <person name="Johannesson H."/>
        </authorList>
    </citation>
    <scope>NUCLEOTIDE SEQUENCE</scope>
    <source>
        <strain evidence="5">CBS 532.94</strain>
    </source>
</reference>
<dbReference type="Proteomes" id="UP001303760">
    <property type="component" value="Unassembled WGS sequence"/>
</dbReference>
<dbReference type="PROSITE" id="PS50297">
    <property type="entry name" value="ANK_REP_REGION"/>
    <property type="match status" value="1"/>
</dbReference>
<dbReference type="InterPro" id="IPR036770">
    <property type="entry name" value="Ankyrin_rpt-contain_sf"/>
</dbReference>
<dbReference type="PANTHER" id="PTHR24124">
    <property type="entry name" value="ANKYRIN REPEAT FAMILY A"/>
    <property type="match status" value="1"/>
</dbReference>
<dbReference type="EMBL" id="MU860448">
    <property type="protein sequence ID" value="KAK4233920.1"/>
    <property type="molecule type" value="Genomic_DNA"/>
</dbReference>
<evidence type="ECO:0000313" key="6">
    <source>
        <dbReference type="Proteomes" id="UP001303760"/>
    </source>
</evidence>
<comment type="caution">
    <text evidence="5">The sequence shown here is derived from an EMBL/GenBank/DDBJ whole genome shotgun (WGS) entry which is preliminary data.</text>
</comment>
<evidence type="ECO:0000256" key="3">
    <source>
        <dbReference type="PROSITE-ProRule" id="PRU00023"/>
    </source>
</evidence>
<organism evidence="5 6">
    <name type="scientific">Achaetomium macrosporum</name>
    <dbReference type="NCBI Taxonomy" id="79813"/>
    <lineage>
        <taxon>Eukaryota</taxon>
        <taxon>Fungi</taxon>
        <taxon>Dikarya</taxon>
        <taxon>Ascomycota</taxon>
        <taxon>Pezizomycotina</taxon>
        <taxon>Sordariomycetes</taxon>
        <taxon>Sordariomycetidae</taxon>
        <taxon>Sordariales</taxon>
        <taxon>Chaetomiaceae</taxon>
        <taxon>Achaetomium</taxon>
    </lineage>
</organism>
<dbReference type="SUPFAM" id="SSF48403">
    <property type="entry name" value="Ankyrin repeat"/>
    <property type="match status" value="1"/>
</dbReference>
<accession>A0AAN7C2A7</accession>
<dbReference type="GO" id="GO:0005634">
    <property type="term" value="C:nucleus"/>
    <property type="evidence" value="ECO:0007669"/>
    <property type="project" value="TreeGrafter"/>
</dbReference>